<sequence length="128" mass="13546">MAGGGVLLDWWSSTAAAALGPDWLSSILAASSPSASASAGSQSTEAREAKMPVRGASARRRGGRGGQAPRVVHIFMDPPEGLDSPKYGAPHQDASNMETMAQDGVVYMERHELVEIRKLFVVIRGELL</sequence>
<dbReference type="EMBL" id="CM016552">
    <property type="protein sequence ID" value="TKW37438.1"/>
    <property type="molecule type" value="Genomic_DNA"/>
</dbReference>
<organism evidence="3 4">
    <name type="scientific">Setaria viridis</name>
    <name type="common">Green bristlegrass</name>
    <name type="synonym">Setaria italica subsp. viridis</name>
    <dbReference type="NCBI Taxonomy" id="4556"/>
    <lineage>
        <taxon>Eukaryota</taxon>
        <taxon>Viridiplantae</taxon>
        <taxon>Streptophyta</taxon>
        <taxon>Embryophyta</taxon>
        <taxon>Tracheophyta</taxon>
        <taxon>Spermatophyta</taxon>
        <taxon>Magnoliopsida</taxon>
        <taxon>Liliopsida</taxon>
        <taxon>Poales</taxon>
        <taxon>Poaceae</taxon>
        <taxon>PACMAD clade</taxon>
        <taxon>Panicoideae</taxon>
        <taxon>Panicodae</taxon>
        <taxon>Paniceae</taxon>
        <taxon>Cenchrinae</taxon>
        <taxon>Setaria</taxon>
    </lineage>
</organism>
<keyword evidence="4" id="KW-1185">Reference proteome</keyword>
<dbReference type="AlphaFoldDB" id="A0A4U6W4J4"/>
<protein>
    <submittedName>
        <fullName evidence="3">Uncharacterized protein</fullName>
    </submittedName>
</protein>
<feature type="region of interest" description="Disordered" evidence="1">
    <location>
        <begin position="34"/>
        <end position="70"/>
    </location>
</feature>
<feature type="chain" id="PRO_5020820031" evidence="2">
    <location>
        <begin position="17"/>
        <end position="128"/>
    </location>
</feature>
<dbReference type="Proteomes" id="UP000298652">
    <property type="component" value="Chromosome 1"/>
</dbReference>
<dbReference type="Gramene" id="TKW37438">
    <property type="protein sequence ID" value="TKW37438"/>
    <property type="gene ID" value="SEVIR_1G047401v2"/>
</dbReference>
<feature type="signal peptide" evidence="2">
    <location>
        <begin position="1"/>
        <end position="16"/>
    </location>
</feature>
<evidence type="ECO:0000313" key="3">
    <source>
        <dbReference type="EMBL" id="TKW37438.1"/>
    </source>
</evidence>
<feature type="compositionally biased region" description="Low complexity" evidence="1">
    <location>
        <begin position="34"/>
        <end position="44"/>
    </location>
</feature>
<name>A0A4U6W4J4_SETVI</name>
<evidence type="ECO:0000256" key="2">
    <source>
        <dbReference type="SAM" id="SignalP"/>
    </source>
</evidence>
<gene>
    <name evidence="3" type="ORF">SEVIR_1G047401v2</name>
</gene>
<evidence type="ECO:0000313" key="4">
    <source>
        <dbReference type="Proteomes" id="UP000298652"/>
    </source>
</evidence>
<accession>A0A4U6W4J4</accession>
<evidence type="ECO:0000256" key="1">
    <source>
        <dbReference type="SAM" id="MobiDB-lite"/>
    </source>
</evidence>
<keyword evidence="2" id="KW-0732">Signal</keyword>
<reference evidence="3" key="1">
    <citation type="submission" date="2019-03" db="EMBL/GenBank/DDBJ databases">
        <title>WGS assembly of Setaria viridis.</title>
        <authorList>
            <person name="Huang P."/>
            <person name="Jenkins J."/>
            <person name="Grimwood J."/>
            <person name="Barry K."/>
            <person name="Healey A."/>
            <person name="Mamidi S."/>
            <person name="Sreedasyam A."/>
            <person name="Shu S."/>
            <person name="Feldman M."/>
            <person name="Wu J."/>
            <person name="Yu Y."/>
            <person name="Chen C."/>
            <person name="Johnson J."/>
            <person name="Rokhsar D."/>
            <person name="Baxter I."/>
            <person name="Schmutz J."/>
            <person name="Brutnell T."/>
            <person name="Kellogg E."/>
        </authorList>
    </citation>
    <scope>NUCLEOTIDE SEQUENCE [LARGE SCALE GENOMIC DNA]</scope>
</reference>
<proteinExistence type="predicted"/>